<dbReference type="Proteomes" id="UP000176192">
    <property type="component" value="Unassembled WGS sequence"/>
</dbReference>
<organism evidence="6 7">
    <name type="scientific">Candidatus Nomurabacteria bacterium RIFCSPLOWO2_12_FULL_46_14</name>
    <dbReference type="NCBI Taxonomy" id="1801797"/>
    <lineage>
        <taxon>Bacteria</taxon>
        <taxon>Candidatus Nomuraibacteriota</taxon>
    </lineage>
</organism>
<reference evidence="6 7" key="1">
    <citation type="journal article" date="2016" name="Nat. Commun.">
        <title>Thousands of microbial genomes shed light on interconnected biogeochemical processes in an aquifer system.</title>
        <authorList>
            <person name="Anantharaman K."/>
            <person name="Brown C.T."/>
            <person name="Hug L.A."/>
            <person name="Sharon I."/>
            <person name="Castelle C.J."/>
            <person name="Probst A.J."/>
            <person name="Thomas B.C."/>
            <person name="Singh A."/>
            <person name="Wilkins M.J."/>
            <person name="Karaoz U."/>
            <person name="Brodie E.L."/>
            <person name="Williams K.H."/>
            <person name="Hubbard S.S."/>
            <person name="Banfield J.F."/>
        </authorList>
    </citation>
    <scope>NUCLEOTIDE SEQUENCE [LARGE SCALE GENOMIC DNA]</scope>
</reference>
<dbReference type="STRING" id="1801797.A3G06_02750"/>
<keyword evidence="2" id="KW-0328">Glycosyltransferase</keyword>
<dbReference type="Gene3D" id="3.90.550.10">
    <property type="entry name" value="Spore Coat Polysaccharide Biosynthesis Protein SpsA, Chain A"/>
    <property type="match status" value="1"/>
</dbReference>
<dbReference type="CDD" id="cd06423">
    <property type="entry name" value="CESA_like"/>
    <property type="match status" value="1"/>
</dbReference>
<keyword evidence="4" id="KW-0472">Membrane</keyword>
<evidence type="ECO:0000259" key="5">
    <source>
        <dbReference type="Pfam" id="PF00535"/>
    </source>
</evidence>
<evidence type="ECO:0000256" key="3">
    <source>
        <dbReference type="ARBA" id="ARBA00022679"/>
    </source>
</evidence>
<feature type="domain" description="Glycosyltransferase 2-like" evidence="5">
    <location>
        <begin position="50"/>
        <end position="216"/>
    </location>
</feature>
<evidence type="ECO:0000256" key="1">
    <source>
        <dbReference type="ARBA" id="ARBA00006739"/>
    </source>
</evidence>
<dbReference type="EMBL" id="MFVV01000018">
    <property type="protein sequence ID" value="OGJ03486.1"/>
    <property type="molecule type" value="Genomic_DNA"/>
</dbReference>
<dbReference type="SUPFAM" id="SSF53448">
    <property type="entry name" value="Nucleotide-diphospho-sugar transferases"/>
    <property type="match status" value="1"/>
</dbReference>
<proteinExistence type="inferred from homology"/>
<keyword evidence="4" id="KW-0812">Transmembrane</keyword>
<keyword evidence="3" id="KW-0808">Transferase</keyword>
<comment type="caution">
    <text evidence="6">The sequence shown here is derived from an EMBL/GenBank/DDBJ whole genome shotgun (WGS) entry which is preliminary data.</text>
</comment>
<name>A0A1F6YAU0_9BACT</name>
<dbReference type="AlphaFoldDB" id="A0A1F6YAU0"/>
<dbReference type="InterPro" id="IPR029044">
    <property type="entry name" value="Nucleotide-diphossugar_trans"/>
</dbReference>
<sequence length="415" mass="48090">MEFVSSGIFYILMFLSVYVQVFFLLTFLENRKRITIRQGKVRLAQYPAVTILVPCWNEEKTIYKTACSLLNLHYPKDKLHIFLINDGSTDGTWNTIRRFRKHPNIKVFNKKNGGKYTALNLGLENLETPFVGCLDADSYADPEALVRIMSYFEKDSEIMAVASAAVIYNPQTLIQSAQQIEYHISAFTKKMLGTLNALHVTPGTLPVYKREVFDRLGGFKKAYNSEDGEIALRMHANKMKIDYCHEAVVHTLGPDTLRGLFRQRVRWMYGFLRNLMDYRFLLLKRQFGHLAFFTLPAALISIVTVVYVFGRMAVKIANFIAQKIGYYQTVGFSLSDSAPRFDLFYMNTKITFFLLVIFSSMLLMTIIFGRNLVDKKSKFYTRHIFTYVVLYGALAPFWLLKSIYNLFRGRQAIWR</sequence>
<dbReference type="PANTHER" id="PTHR43630:SF1">
    <property type="entry name" value="POLY-BETA-1,6-N-ACETYL-D-GLUCOSAMINE SYNTHASE"/>
    <property type="match status" value="1"/>
</dbReference>
<feature type="transmembrane region" description="Helical" evidence="4">
    <location>
        <begin position="350"/>
        <end position="372"/>
    </location>
</feature>
<evidence type="ECO:0000313" key="6">
    <source>
        <dbReference type="EMBL" id="OGJ03486.1"/>
    </source>
</evidence>
<dbReference type="Pfam" id="PF00535">
    <property type="entry name" value="Glycos_transf_2"/>
    <property type="match status" value="1"/>
</dbReference>
<evidence type="ECO:0000256" key="4">
    <source>
        <dbReference type="SAM" id="Phobius"/>
    </source>
</evidence>
<feature type="transmembrane region" description="Helical" evidence="4">
    <location>
        <begin position="287"/>
        <end position="309"/>
    </location>
</feature>
<accession>A0A1F6YAU0</accession>
<comment type="similarity">
    <text evidence="1">Belongs to the glycosyltransferase 2 family.</text>
</comment>
<dbReference type="InterPro" id="IPR001173">
    <property type="entry name" value="Glyco_trans_2-like"/>
</dbReference>
<evidence type="ECO:0000256" key="2">
    <source>
        <dbReference type="ARBA" id="ARBA00022676"/>
    </source>
</evidence>
<gene>
    <name evidence="6" type="ORF">A3G06_02750</name>
</gene>
<protein>
    <recommendedName>
        <fullName evidence="5">Glycosyltransferase 2-like domain-containing protein</fullName>
    </recommendedName>
</protein>
<evidence type="ECO:0000313" key="7">
    <source>
        <dbReference type="Proteomes" id="UP000176192"/>
    </source>
</evidence>
<feature type="transmembrane region" description="Helical" evidence="4">
    <location>
        <begin position="6"/>
        <end position="28"/>
    </location>
</feature>
<dbReference type="GO" id="GO:0016757">
    <property type="term" value="F:glycosyltransferase activity"/>
    <property type="evidence" value="ECO:0007669"/>
    <property type="project" value="UniProtKB-KW"/>
</dbReference>
<feature type="transmembrane region" description="Helical" evidence="4">
    <location>
        <begin position="384"/>
        <end position="407"/>
    </location>
</feature>
<dbReference type="PANTHER" id="PTHR43630">
    <property type="entry name" value="POLY-BETA-1,6-N-ACETYL-D-GLUCOSAMINE SYNTHASE"/>
    <property type="match status" value="1"/>
</dbReference>
<keyword evidence="4" id="KW-1133">Transmembrane helix</keyword>